<evidence type="ECO:0000259" key="8">
    <source>
        <dbReference type="PROSITE" id="PS50850"/>
    </source>
</evidence>
<evidence type="ECO:0000313" key="10">
    <source>
        <dbReference type="Proteomes" id="UP000288859"/>
    </source>
</evidence>
<reference evidence="9 10" key="1">
    <citation type="submission" date="2017-03" db="EMBL/GenBank/DDBJ databases">
        <title>Genomes of endolithic fungi from Antarctica.</title>
        <authorList>
            <person name="Coleine C."/>
            <person name="Masonjones S."/>
            <person name="Stajich J.E."/>
        </authorList>
    </citation>
    <scope>NUCLEOTIDE SEQUENCE [LARGE SCALE GENOMIC DNA]</scope>
    <source>
        <strain evidence="9 10">CCFEE 6314</strain>
    </source>
</reference>
<feature type="transmembrane region" description="Helical" evidence="7">
    <location>
        <begin position="321"/>
        <end position="340"/>
    </location>
</feature>
<feature type="transmembrane region" description="Helical" evidence="7">
    <location>
        <begin position="248"/>
        <end position="269"/>
    </location>
</feature>
<dbReference type="InterPro" id="IPR005829">
    <property type="entry name" value="Sugar_transporter_CS"/>
</dbReference>
<dbReference type="Pfam" id="PF07690">
    <property type="entry name" value="MFS_1"/>
    <property type="match status" value="1"/>
</dbReference>
<evidence type="ECO:0000256" key="5">
    <source>
        <dbReference type="SAM" id="Coils"/>
    </source>
</evidence>
<dbReference type="InterPro" id="IPR036259">
    <property type="entry name" value="MFS_trans_sf"/>
</dbReference>
<dbReference type="EMBL" id="NAJM01000003">
    <property type="protein sequence ID" value="RVX74921.1"/>
    <property type="molecule type" value="Genomic_DNA"/>
</dbReference>
<dbReference type="PANTHER" id="PTHR23501:SF195">
    <property type="entry name" value="PEP5"/>
    <property type="match status" value="1"/>
</dbReference>
<dbReference type="Proteomes" id="UP000288859">
    <property type="component" value="Unassembled WGS sequence"/>
</dbReference>
<keyword evidence="4 7" id="KW-0472">Membrane</keyword>
<dbReference type="VEuPathDB" id="FungiDB:PV10_01711"/>
<feature type="region of interest" description="Disordered" evidence="6">
    <location>
        <begin position="1"/>
        <end position="24"/>
    </location>
</feature>
<organism evidence="9 10">
    <name type="scientific">Exophiala mesophila</name>
    <name type="common">Black yeast-like fungus</name>
    <dbReference type="NCBI Taxonomy" id="212818"/>
    <lineage>
        <taxon>Eukaryota</taxon>
        <taxon>Fungi</taxon>
        <taxon>Dikarya</taxon>
        <taxon>Ascomycota</taxon>
        <taxon>Pezizomycotina</taxon>
        <taxon>Eurotiomycetes</taxon>
        <taxon>Chaetothyriomycetidae</taxon>
        <taxon>Chaetothyriales</taxon>
        <taxon>Herpotrichiellaceae</taxon>
        <taxon>Exophiala</taxon>
    </lineage>
</organism>
<evidence type="ECO:0000256" key="3">
    <source>
        <dbReference type="ARBA" id="ARBA00022989"/>
    </source>
</evidence>
<proteinExistence type="predicted"/>
<keyword evidence="5" id="KW-0175">Coiled coil</keyword>
<dbReference type="PROSITE" id="PS50850">
    <property type="entry name" value="MFS"/>
    <property type="match status" value="1"/>
</dbReference>
<protein>
    <recommendedName>
        <fullName evidence="8">Major facilitator superfamily (MFS) profile domain-containing protein</fullName>
    </recommendedName>
</protein>
<dbReference type="SUPFAM" id="SSF103473">
    <property type="entry name" value="MFS general substrate transporter"/>
    <property type="match status" value="1"/>
</dbReference>
<keyword evidence="2 7" id="KW-0812">Transmembrane</keyword>
<dbReference type="AlphaFoldDB" id="A0A438NGR7"/>
<dbReference type="PROSITE" id="PS00216">
    <property type="entry name" value="SUGAR_TRANSPORT_1"/>
    <property type="match status" value="1"/>
</dbReference>
<comment type="subcellular location">
    <subcellularLocation>
        <location evidence="1">Membrane</location>
        <topology evidence="1">Multi-pass membrane protein</topology>
    </subcellularLocation>
</comment>
<feature type="transmembrane region" description="Helical" evidence="7">
    <location>
        <begin position="385"/>
        <end position="408"/>
    </location>
</feature>
<feature type="coiled-coil region" evidence="5">
    <location>
        <begin position="730"/>
        <end position="850"/>
    </location>
</feature>
<dbReference type="GO" id="GO:0022857">
    <property type="term" value="F:transmembrane transporter activity"/>
    <property type="evidence" value="ECO:0007669"/>
    <property type="project" value="InterPro"/>
</dbReference>
<dbReference type="InterPro" id="IPR020846">
    <property type="entry name" value="MFS_dom"/>
</dbReference>
<evidence type="ECO:0000313" key="9">
    <source>
        <dbReference type="EMBL" id="RVX74921.1"/>
    </source>
</evidence>
<feature type="transmembrane region" description="Helical" evidence="7">
    <location>
        <begin position="281"/>
        <end position="300"/>
    </location>
</feature>
<sequence length="1107" mass="121829">MQQDTSADAISRGPAPGESKGESDANAVTLEHLEDEPAPHLHIKTFLIVAAVSFISFAQLIQLVATGVFATTVAEAVGGASQSSWMLSSLTIAFVVFAPPVSQAADYWGRRWLLIILTMLGCVGTIITSRATSMGMAITGEVFVGAAFSATPLQFAVASEVLPRKQRLAGQAGINAAGGTGSIFALLAGAKFVDVYGIQGFRYLYYINLTSETAGIFAMAALVCFLLYRPPVLELQTALTNRQKLARLDWPGYAITMGAVVLFSIGLSWALNPYPWSDPHVLAPFILGVALFVVLVVYCWKLRKNSFIPHALFSRDRNAALSLFAIWLEGFIFAAANIYVPTQTAVLYATTSMDVSLVFTIALVCYVVLSPVTAVICYKFKSLRTLIIVGFVFFLAWAICMATTTLGSSSAVRGYQALLGAALAFVLNAVVASAQLSAPPELISITSGLVAGIRSLGVTLGVAIYTAIFHSRITNLLPAKVTEAALQNGLPDSSVLEFIMALMAQNPDLLAAVPGITPEIIAAGTQALREAYLGSFRSVWIATSCFSAVSIIVSCFLVNPAKDLNNHIDNPAETDEALYGESKVQPTAEATHVAEEGATEEGEEELGEPGNLKLGGSNPGGTSGGTSNRIESSESESTPIDTVHFGIFHDQVQTEVQKLQSSVSAINGAVGELSKTFSKYGNIVTTVGERYEKDQELEEKIQELEVSNNRIWKNILQDRAKYDKDMANQEREYEAKLSTLQAQADAGEQEKRKYVEMERQLEEQHNKAKQKMSRDLQRKTIQLESENAERITNLEKEITELQSDKARVRQELVQRIQERDGEKELRETMQTKLRADVKALEKALTDIKAKYEVEQQPSQFYEGRYKGVIDQVGHIATSYFTELSEKAIDDPVGTSNRLRRKGYNFAKIPIMISECSRVLRLAYVQHIIFGVLCGSMWQPMFSPYLWVHKKDKMSVLQEIYSGLAAEGEDVQHNWKVSTLKILDQRDEEVDVGMLMDELIDQVVSATEPLLDRDQLDPFRDDLKVVFADGMELARTAQQDRFPVCVETTPSVNDRTGWKEYSNEEFDVVDELPRSPTSDVHGESLFVQYNYKWDDGFKDFIRLAGRAV</sequence>
<name>A0A438NGR7_EXOME</name>
<feature type="transmembrane region" description="Helical" evidence="7">
    <location>
        <begin position="112"/>
        <end position="131"/>
    </location>
</feature>
<dbReference type="Gene3D" id="1.20.1250.20">
    <property type="entry name" value="MFS general substrate transporter like domains"/>
    <property type="match status" value="2"/>
</dbReference>
<evidence type="ECO:0000256" key="6">
    <source>
        <dbReference type="SAM" id="MobiDB-lite"/>
    </source>
</evidence>
<dbReference type="InterPro" id="IPR011701">
    <property type="entry name" value="MFS"/>
</dbReference>
<keyword evidence="3 7" id="KW-1133">Transmembrane helix</keyword>
<feature type="transmembrane region" description="Helical" evidence="7">
    <location>
        <begin position="46"/>
        <end position="70"/>
    </location>
</feature>
<feature type="transmembrane region" description="Helical" evidence="7">
    <location>
        <begin position="205"/>
        <end position="228"/>
    </location>
</feature>
<feature type="domain" description="Major facilitator superfamily (MFS) profile" evidence="8">
    <location>
        <begin position="45"/>
        <end position="562"/>
    </location>
</feature>
<feature type="transmembrane region" description="Helical" evidence="7">
    <location>
        <begin position="414"/>
        <end position="436"/>
    </location>
</feature>
<comment type="caution">
    <text evidence="9">The sequence shown here is derived from an EMBL/GenBank/DDBJ whole genome shotgun (WGS) entry which is preliminary data.</text>
</comment>
<feature type="transmembrane region" description="Helical" evidence="7">
    <location>
        <begin position="82"/>
        <end position="100"/>
    </location>
</feature>
<feature type="transmembrane region" description="Helical" evidence="7">
    <location>
        <begin position="355"/>
        <end position="378"/>
    </location>
</feature>
<feature type="region of interest" description="Disordered" evidence="6">
    <location>
        <begin position="584"/>
        <end position="637"/>
    </location>
</feature>
<evidence type="ECO:0000256" key="7">
    <source>
        <dbReference type="SAM" id="Phobius"/>
    </source>
</evidence>
<evidence type="ECO:0000256" key="2">
    <source>
        <dbReference type="ARBA" id="ARBA00022692"/>
    </source>
</evidence>
<feature type="transmembrane region" description="Helical" evidence="7">
    <location>
        <begin position="448"/>
        <end position="468"/>
    </location>
</feature>
<evidence type="ECO:0000256" key="4">
    <source>
        <dbReference type="ARBA" id="ARBA00023136"/>
    </source>
</evidence>
<gene>
    <name evidence="9" type="ORF">B0A52_01198</name>
</gene>
<dbReference type="CDD" id="cd07307">
    <property type="entry name" value="BAR"/>
    <property type="match status" value="1"/>
</dbReference>
<dbReference type="GO" id="GO:0005886">
    <property type="term" value="C:plasma membrane"/>
    <property type="evidence" value="ECO:0007669"/>
    <property type="project" value="TreeGrafter"/>
</dbReference>
<feature type="transmembrane region" description="Helical" evidence="7">
    <location>
        <begin position="143"/>
        <end position="162"/>
    </location>
</feature>
<evidence type="ECO:0000256" key="1">
    <source>
        <dbReference type="ARBA" id="ARBA00004141"/>
    </source>
</evidence>
<dbReference type="OrthoDB" id="4119671at2759"/>
<dbReference type="PANTHER" id="PTHR23501">
    <property type="entry name" value="MAJOR FACILITATOR SUPERFAMILY"/>
    <property type="match status" value="1"/>
</dbReference>
<feature type="compositionally biased region" description="Acidic residues" evidence="6">
    <location>
        <begin position="597"/>
        <end position="607"/>
    </location>
</feature>
<accession>A0A438NGR7</accession>
<dbReference type="InterPro" id="IPR053791">
    <property type="entry name" value="MFS_Tri12-like"/>
</dbReference>
<dbReference type="CDD" id="cd06179">
    <property type="entry name" value="MFS_TRI12_like"/>
    <property type="match status" value="1"/>
</dbReference>
<feature type="transmembrane region" description="Helical" evidence="7">
    <location>
        <begin position="174"/>
        <end position="193"/>
    </location>
</feature>